<dbReference type="RefSeq" id="WP_085229569.1">
    <property type="nucleotide sequence ID" value="NZ_BSQD01000013.1"/>
</dbReference>
<accession>A0A1X7GAD5</accession>
<dbReference type="EMBL" id="FXAH01000014">
    <property type="protein sequence ID" value="SMF66683.1"/>
    <property type="molecule type" value="Genomic_DNA"/>
</dbReference>
<organism evidence="1 2">
    <name type="scientific">Trinickia caryophylli</name>
    <name type="common">Paraburkholderia caryophylli</name>
    <dbReference type="NCBI Taxonomy" id="28094"/>
    <lineage>
        <taxon>Bacteria</taxon>
        <taxon>Pseudomonadati</taxon>
        <taxon>Pseudomonadota</taxon>
        <taxon>Betaproteobacteria</taxon>
        <taxon>Burkholderiales</taxon>
        <taxon>Burkholderiaceae</taxon>
        <taxon>Trinickia</taxon>
    </lineage>
</organism>
<sequence>MTNSNASTLTTVPSSYLGYLPACYADNADTDAATGVPLGAFYLKIFEKLLSGLADAGELEEANRKLDPTVASRAGVRELLAANVIGNLFYPRWSFLFTGDTTFMPKLSGETSSQKKQAEFDTLASYVGMPRYTGGRTAASPIEVWARAFLEWLGATVGFPVDKNWSIDDSRKLIAQAFAFGRARGTPMGMEWLLNACLAANTPAFKDVTAEPITVADCVRPTLIVRDEDAQAKPAFHLRDSYPDPREAVVISDEVGPKIVRTGIDIEVDDTQLVAYVPWRFEVDVTFSLGPSATAPEEKAAVQAYYRALCVVLDTAKPALTTYVVNFAVTGGGGKHNYSLRGRSPTHAQN</sequence>
<gene>
    <name evidence="1" type="ORF">SAMN06295900_114142</name>
</gene>
<dbReference type="STRING" id="28094.SAMN06295900_114142"/>
<dbReference type="InterPro" id="IPR006521">
    <property type="entry name" value="Tail_protein_I"/>
</dbReference>
<dbReference type="Proteomes" id="UP000192911">
    <property type="component" value="Unassembled WGS sequence"/>
</dbReference>
<dbReference type="Pfam" id="PF09684">
    <property type="entry name" value="Tail_P2_I"/>
    <property type="match status" value="1"/>
</dbReference>
<dbReference type="GeneID" id="95551821"/>
<evidence type="ECO:0000313" key="2">
    <source>
        <dbReference type="Proteomes" id="UP000192911"/>
    </source>
</evidence>
<protein>
    <submittedName>
        <fullName evidence="1">Phage tail protein (Tail_P2_I)</fullName>
    </submittedName>
</protein>
<dbReference type="OrthoDB" id="8780829at2"/>
<keyword evidence="2" id="KW-1185">Reference proteome</keyword>
<evidence type="ECO:0000313" key="1">
    <source>
        <dbReference type="EMBL" id="SMF66683.1"/>
    </source>
</evidence>
<reference evidence="2" key="1">
    <citation type="submission" date="2017-04" db="EMBL/GenBank/DDBJ databases">
        <authorList>
            <person name="Varghese N."/>
            <person name="Submissions S."/>
        </authorList>
    </citation>
    <scope>NUCLEOTIDE SEQUENCE [LARGE SCALE GENOMIC DNA]</scope>
    <source>
        <strain evidence="2">Ballard 720</strain>
    </source>
</reference>
<proteinExistence type="predicted"/>
<dbReference type="AlphaFoldDB" id="A0A1X7GAD5"/>
<name>A0A1X7GAD5_TRICW</name>